<dbReference type="PANTHER" id="PTHR22990">
    <property type="entry name" value="F-BOX ONLY PROTEIN"/>
    <property type="match status" value="1"/>
</dbReference>
<dbReference type="InterPro" id="IPR026464">
    <property type="entry name" value="NosD_copper_fam"/>
</dbReference>
<name>A0A1W2EMU9_9SPHI</name>
<dbReference type="NCBIfam" id="TIGR04247">
    <property type="entry name" value="NosD_copper_fam"/>
    <property type="match status" value="1"/>
</dbReference>
<keyword evidence="2" id="KW-0677">Repeat</keyword>
<keyword evidence="3" id="KW-0833">Ubl conjugation pathway</keyword>
<dbReference type="Pfam" id="PF13229">
    <property type="entry name" value="Beta_helix"/>
    <property type="match status" value="1"/>
</dbReference>
<reference evidence="6 7" key="1">
    <citation type="submission" date="2017-04" db="EMBL/GenBank/DDBJ databases">
        <authorList>
            <person name="Afonso C.L."/>
            <person name="Miller P.J."/>
            <person name="Scott M.A."/>
            <person name="Spackman E."/>
            <person name="Goraichik I."/>
            <person name="Dimitrov K.M."/>
            <person name="Suarez D.L."/>
            <person name="Swayne D.E."/>
        </authorList>
    </citation>
    <scope>NUCLEOTIDE SEQUENCE [LARGE SCALE GENOMIC DNA]</scope>
    <source>
        <strain evidence="6 7">DSM 19625</strain>
    </source>
</reference>
<evidence type="ECO:0000256" key="3">
    <source>
        <dbReference type="ARBA" id="ARBA00022786"/>
    </source>
</evidence>
<dbReference type="NCBIfam" id="TIGR03804">
    <property type="entry name" value="para_beta_helix"/>
    <property type="match status" value="3"/>
</dbReference>
<dbReference type="AlphaFoldDB" id="A0A1W2EMU9"/>
<dbReference type="PANTHER" id="PTHR22990:SF15">
    <property type="entry name" value="F-BOX ONLY PROTEIN 10"/>
    <property type="match status" value="1"/>
</dbReference>
<proteinExistence type="predicted"/>
<evidence type="ECO:0000259" key="4">
    <source>
        <dbReference type="Pfam" id="PF05048"/>
    </source>
</evidence>
<keyword evidence="7" id="KW-1185">Reference proteome</keyword>
<dbReference type="RefSeq" id="WP_084291245.1">
    <property type="nucleotide sequence ID" value="NZ_FWYB01000013.1"/>
</dbReference>
<dbReference type="InterPro" id="IPR039448">
    <property type="entry name" value="Beta_helix"/>
</dbReference>
<dbReference type="InterPro" id="IPR011050">
    <property type="entry name" value="Pectin_lyase_fold/virulence"/>
</dbReference>
<dbReference type="InterPro" id="IPR022441">
    <property type="entry name" value="Para_beta_helix_rpt-2"/>
</dbReference>
<feature type="domain" description="Periplasmic copper-binding protein NosD beta helix" evidence="4">
    <location>
        <begin position="159"/>
        <end position="344"/>
    </location>
</feature>
<evidence type="ECO:0000259" key="5">
    <source>
        <dbReference type="Pfam" id="PF13229"/>
    </source>
</evidence>
<sequence>MKKVLYLILISYFAVFSADAKVIKVGKTRSVAFIQRAVDLSQNGDTILVDPGLYKEKNIIIQKSITLKGINYPVLDGENKYAIISIKAKNTTVEGFKLQHTGRSEIRDLGAIMIYDSYKVSALNNILEDTNFGIYVQNSKRCTIKDNSITAYGKDEVQSGNGIHCWRSDSLIIIGNKIKGHRDGLYFEFVKNSLIWRNVSTQNVRYGIHFMFSNRNTYVSNIFERNEAGVAVMYSSNIRMYNNHFLNNWGDAAYGILLKDITDSDISGNHFTKNTVGLHMEGCSRIKLYKNIFNNNGWAVKIQASCDKNDFSRNNFIGNTFDIGTNGSLVLNTFTGNYWDKYEGYDLFKDNIGDVPYHPVSMYSMIIDSNPAALMLFRSLIVSLLDKTEKILPGVTPENLRDNKPVMRPISL</sequence>
<dbReference type="OrthoDB" id="9767990at2"/>
<dbReference type="InterPro" id="IPR007742">
    <property type="entry name" value="NosD_dom"/>
</dbReference>
<dbReference type="EMBL" id="FWYB01000013">
    <property type="protein sequence ID" value="SMD10468.1"/>
    <property type="molecule type" value="Genomic_DNA"/>
</dbReference>
<dbReference type="Proteomes" id="UP000192678">
    <property type="component" value="Unassembled WGS sequence"/>
</dbReference>
<organism evidence="6 7">
    <name type="scientific">Pedobacter nyackensis</name>
    <dbReference type="NCBI Taxonomy" id="475255"/>
    <lineage>
        <taxon>Bacteria</taxon>
        <taxon>Pseudomonadati</taxon>
        <taxon>Bacteroidota</taxon>
        <taxon>Sphingobacteriia</taxon>
        <taxon>Sphingobacteriales</taxon>
        <taxon>Sphingobacteriaceae</taxon>
        <taxon>Pedobacter</taxon>
    </lineage>
</organism>
<dbReference type="InterPro" id="IPR051550">
    <property type="entry name" value="SCF-Subunits/Alg-Epimerases"/>
</dbReference>
<evidence type="ECO:0000313" key="6">
    <source>
        <dbReference type="EMBL" id="SMD10468.1"/>
    </source>
</evidence>
<dbReference type="STRING" id="475255.SAMN04488101_113107"/>
<evidence type="ECO:0000256" key="1">
    <source>
        <dbReference type="ARBA" id="ARBA00004906"/>
    </source>
</evidence>
<comment type="pathway">
    <text evidence="1">Protein modification; protein ubiquitination.</text>
</comment>
<dbReference type="SUPFAM" id="SSF51126">
    <property type="entry name" value="Pectin lyase-like"/>
    <property type="match status" value="1"/>
</dbReference>
<dbReference type="SMART" id="SM00710">
    <property type="entry name" value="PbH1"/>
    <property type="match status" value="9"/>
</dbReference>
<dbReference type="InterPro" id="IPR006626">
    <property type="entry name" value="PbH1"/>
</dbReference>
<protein>
    <submittedName>
        <fullName evidence="6">Nitrous oxidase accessory protein</fullName>
    </submittedName>
</protein>
<evidence type="ECO:0000256" key="2">
    <source>
        <dbReference type="ARBA" id="ARBA00022737"/>
    </source>
</evidence>
<dbReference type="InterPro" id="IPR012334">
    <property type="entry name" value="Pectin_lyas_fold"/>
</dbReference>
<gene>
    <name evidence="6" type="ORF">SAMN04488101_113107</name>
</gene>
<dbReference type="Gene3D" id="2.160.20.10">
    <property type="entry name" value="Single-stranded right-handed beta-helix, Pectin lyase-like"/>
    <property type="match status" value="2"/>
</dbReference>
<dbReference type="Pfam" id="PF05048">
    <property type="entry name" value="NosD"/>
    <property type="match status" value="1"/>
</dbReference>
<evidence type="ECO:0000313" key="7">
    <source>
        <dbReference type="Proteomes" id="UP000192678"/>
    </source>
</evidence>
<feature type="domain" description="Right handed beta helix" evidence="5">
    <location>
        <begin position="52"/>
        <end position="151"/>
    </location>
</feature>
<accession>A0A1W2EMU9</accession>